<dbReference type="EMBL" id="AP011719">
    <property type="protein sequence ID" value="BAL55519.1"/>
    <property type="molecule type" value="Genomic_DNA"/>
</dbReference>
<dbReference type="PANTHER" id="PTHR43853:SF21">
    <property type="entry name" value="STEROID 3-KETOACYL-COA THIOLASE"/>
    <property type="match status" value="1"/>
</dbReference>
<feature type="active site" description="Proton acceptor" evidence="6">
    <location>
        <position position="378"/>
    </location>
</feature>
<evidence type="ECO:0000256" key="3">
    <source>
        <dbReference type="ARBA" id="ARBA00022679"/>
    </source>
</evidence>
<reference evidence="10" key="1">
    <citation type="journal article" date="2005" name="Environ. Microbiol.">
        <title>Genetic and functional properties of uncultivated thermophilic crenarchaeotes from a subsurface gold mine as revealed by analysis of genome fragments.</title>
        <authorList>
            <person name="Nunoura T."/>
            <person name="Hirayama H."/>
            <person name="Takami H."/>
            <person name="Oida H."/>
            <person name="Nishi S."/>
            <person name="Shimamura S."/>
            <person name="Suzuki Y."/>
            <person name="Inagaki F."/>
            <person name="Takai K."/>
            <person name="Nealson K.H."/>
            <person name="Horikoshi K."/>
        </authorList>
    </citation>
    <scope>NUCLEOTIDE SEQUENCE</scope>
</reference>
<dbReference type="Pfam" id="PF02803">
    <property type="entry name" value="Thiolase_C"/>
    <property type="match status" value="1"/>
</dbReference>
<dbReference type="InterPro" id="IPR020615">
    <property type="entry name" value="Thiolase_acyl_enz_int_AS"/>
</dbReference>
<evidence type="ECO:0000256" key="4">
    <source>
        <dbReference type="ARBA" id="ARBA00023315"/>
    </source>
</evidence>
<comment type="pathway">
    <text evidence="1">Lipid metabolism.</text>
</comment>
<dbReference type="PIRSF" id="PIRSF000429">
    <property type="entry name" value="Ac-CoA_Ac_transf"/>
    <property type="match status" value="1"/>
</dbReference>
<evidence type="ECO:0000256" key="5">
    <source>
        <dbReference type="ARBA" id="ARBA00024073"/>
    </source>
</evidence>
<evidence type="ECO:0000313" key="10">
    <source>
        <dbReference type="EMBL" id="BAL55519.1"/>
    </source>
</evidence>
<dbReference type="Pfam" id="PF00108">
    <property type="entry name" value="Thiolase_N"/>
    <property type="match status" value="1"/>
</dbReference>
<reference evidence="10" key="2">
    <citation type="journal article" date="2012" name="PLoS ONE">
        <title>A Deeply Branching Thermophilic Bacterium with an Ancient Acetyl-CoA Pathway Dominates a Subsurface Ecosystem.</title>
        <authorList>
            <person name="Takami H."/>
            <person name="Noguchi H."/>
            <person name="Takaki Y."/>
            <person name="Uchiyama I."/>
            <person name="Toyoda A."/>
            <person name="Nishi S."/>
            <person name="Chee G.-J."/>
            <person name="Arai W."/>
            <person name="Nunoura T."/>
            <person name="Itoh T."/>
            <person name="Hattori M."/>
            <person name="Takai K."/>
        </authorList>
    </citation>
    <scope>NUCLEOTIDE SEQUENCE</scope>
</reference>
<dbReference type="SUPFAM" id="SSF53901">
    <property type="entry name" value="Thiolase-like"/>
    <property type="match status" value="2"/>
</dbReference>
<dbReference type="GO" id="GO:0003988">
    <property type="term" value="F:acetyl-CoA C-acyltransferase activity"/>
    <property type="evidence" value="ECO:0007669"/>
    <property type="project" value="UniProtKB-EC"/>
</dbReference>
<comment type="similarity">
    <text evidence="2 7">Belongs to the thiolase-like superfamily. Thiolase family.</text>
</comment>
<feature type="domain" description="Thiolase N-terminal" evidence="8">
    <location>
        <begin position="5"/>
        <end position="262"/>
    </location>
</feature>
<evidence type="ECO:0000256" key="1">
    <source>
        <dbReference type="ARBA" id="ARBA00005189"/>
    </source>
</evidence>
<evidence type="ECO:0000256" key="7">
    <source>
        <dbReference type="RuleBase" id="RU003557"/>
    </source>
</evidence>
<feature type="active site" description="Acyl-thioester intermediate" evidence="6">
    <location>
        <position position="91"/>
    </location>
</feature>
<dbReference type="GO" id="GO:0010124">
    <property type="term" value="P:phenylacetate catabolic process"/>
    <property type="evidence" value="ECO:0007669"/>
    <property type="project" value="TreeGrafter"/>
</dbReference>
<keyword evidence="3 7" id="KW-0808">Transferase</keyword>
<dbReference type="InterPro" id="IPR020610">
    <property type="entry name" value="Thiolase_AS"/>
</dbReference>
<feature type="active site" description="Proton acceptor" evidence="6">
    <location>
        <position position="348"/>
    </location>
</feature>
<keyword evidence="4 7" id="KW-0012">Acyltransferase</keyword>
<gene>
    <name evidence="10" type="ORF">HGMM_F28D03C26</name>
</gene>
<dbReference type="GO" id="GO:0006635">
    <property type="term" value="P:fatty acid beta-oxidation"/>
    <property type="evidence" value="ECO:0007669"/>
    <property type="project" value="TreeGrafter"/>
</dbReference>
<dbReference type="InterPro" id="IPR020616">
    <property type="entry name" value="Thiolase_N"/>
</dbReference>
<dbReference type="PROSITE" id="PS00737">
    <property type="entry name" value="THIOLASE_2"/>
    <property type="match status" value="1"/>
</dbReference>
<dbReference type="FunFam" id="3.40.47.10:FF:000010">
    <property type="entry name" value="Acetyl-CoA acetyltransferase (Thiolase)"/>
    <property type="match status" value="1"/>
</dbReference>
<dbReference type="PROSITE" id="PS00099">
    <property type="entry name" value="THIOLASE_3"/>
    <property type="match status" value="1"/>
</dbReference>
<dbReference type="InterPro" id="IPR020613">
    <property type="entry name" value="Thiolase_CS"/>
</dbReference>
<dbReference type="InterPro" id="IPR002155">
    <property type="entry name" value="Thiolase"/>
</dbReference>
<accession>H5SH83</accession>
<proteinExistence type="inferred from homology"/>
<dbReference type="GO" id="GO:0005737">
    <property type="term" value="C:cytoplasm"/>
    <property type="evidence" value="ECO:0007669"/>
    <property type="project" value="UniProtKB-ARBA"/>
</dbReference>
<dbReference type="InterPro" id="IPR020617">
    <property type="entry name" value="Thiolase_C"/>
</dbReference>
<evidence type="ECO:0000256" key="2">
    <source>
        <dbReference type="ARBA" id="ARBA00010982"/>
    </source>
</evidence>
<dbReference type="PANTHER" id="PTHR43853">
    <property type="entry name" value="3-KETOACYL-COA THIOLASE, PEROXISOMAL"/>
    <property type="match status" value="1"/>
</dbReference>
<dbReference type="NCBIfam" id="TIGR01930">
    <property type="entry name" value="AcCoA-C-Actrans"/>
    <property type="match status" value="1"/>
</dbReference>
<dbReference type="InterPro" id="IPR016039">
    <property type="entry name" value="Thiolase-like"/>
</dbReference>
<organism evidence="10">
    <name type="scientific">uncultured Acidobacteriota bacterium</name>
    <dbReference type="NCBI Taxonomy" id="171953"/>
    <lineage>
        <taxon>Bacteria</taxon>
        <taxon>Pseudomonadati</taxon>
        <taxon>Acidobacteriota</taxon>
        <taxon>environmental samples</taxon>
    </lineage>
</organism>
<evidence type="ECO:0000256" key="6">
    <source>
        <dbReference type="PIRSR" id="PIRSR000429-1"/>
    </source>
</evidence>
<feature type="domain" description="Thiolase C-terminal" evidence="9">
    <location>
        <begin position="270"/>
        <end position="391"/>
    </location>
</feature>
<dbReference type="AlphaFoldDB" id="H5SH83"/>
<dbReference type="PROSITE" id="PS00098">
    <property type="entry name" value="THIOLASE_1"/>
    <property type="match status" value="1"/>
</dbReference>
<dbReference type="CDD" id="cd00751">
    <property type="entry name" value="thiolase"/>
    <property type="match status" value="1"/>
</dbReference>
<name>H5SH83_9BACT</name>
<protein>
    <recommendedName>
        <fullName evidence="5">acetyl-CoA C-acyltransferase</fullName>
        <ecNumber evidence="5">2.3.1.16</ecNumber>
    </recommendedName>
</protein>
<dbReference type="InterPro" id="IPR050215">
    <property type="entry name" value="Thiolase-like_sf_Thiolase"/>
</dbReference>
<dbReference type="EC" id="2.3.1.16" evidence="5"/>
<sequence length="393" mass="41994">MREAVIVAAVRTAVGKAPKGTLRHMRPDDMAAVVLAEAVRRVPGLHPEEIDDIILGCAMPEGEQGMNVARIAALRAGFPYTVPAMTVNRFCSSGLQTIALATERIAAGFAEVILAGGTESMSLVPMGGYKIAPNPYLVEHYPDVYLSMGLTAENLVRKYGISREEQDRFALRSHERAIAAIDAGKFRDEIVPLRVPIEEMDERGRPRVREILFDTDEGPRRDTSLEALAKLKPVFHVEGTITAGNSSQMSDGAAAVVVMSREKAEALGVRPLGRLIAYAVAGVPPEEMGIGPVAAIPKALRMAGLSLDDVDLIELNEAFAAQALAVIKLLELDVNKINVNGGAIALGHPLGCTGAKLTATLLYEMRRRGARYGMVTMCIGGGMGAAGIFERLD</sequence>
<dbReference type="Gene3D" id="3.40.47.10">
    <property type="match status" value="1"/>
</dbReference>
<evidence type="ECO:0000259" key="8">
    <source>
        <dbReference type="Pfam" id="PF00108"/>
    </source>
</evidence>
<evidence type="ECO:0000259" key="9">
    <source>
        <dbReference type="Pfam" id="PF02803"/>
    </source>
</evidence>